<dbReference type="FunFam" id="3.40.1390.30:FF:000008">
    <property type="entry name" value="NGG1 interacting factor Nif3"/>
    <property type="match status" value="1"/>
</dbReference>
<dbReference type="Proteomes" id="UP000319663">
    <property type="component" value="Unassembled WGS sequence"/>
</dbReference>
<evidence type="ECO:0008006" key="6">
    <source>
        <dbReference type="Google" id="ProtNLM"/>
    </source>
</evidence>
<dbReference type="Pfam" id="PF01784">
    <property type="entry name" value="DUF34_NIF3"/>
    <property type="match status" value="1"/>
</dbReference>
<accession>A0A507QTD0</accession>
<dbReference type="InterPro" id="IPR002678">
    <property type="entry name" value="DUF34/NIF3"/>
</dbReference>
<dbReference type="AlphaFoldDB" id="A0A507QTD0"/>
<feature type="binding site" evidence="2">
    <location>
        <position position="296"/>
    </location>
    <ligand>
        <name>a divalent metal cation</name>
        <dbReference type="ChEBI" id="CHEBI:60240"/>
        <label>1</label>
    </ligand>
</feature>
<feature type="binding site" evidence="2">
    <location>
        <position position="80"/>
    </location>
    <ligand>
        <name>a divalent metal cation</name>
        <dbReference type="ChEBI" id="CHEBI:60240"/>
        <label>1</label>
    </ligand>
</feature>
<dbReference type="InterPro" id="IPR036069">
    <property type="entry name" value="DUF34/NIF3_sf"/>
</dbReference>
<comment type="caution">
    <text evidence="4">The sequence shown here is derived from an EMBL/GenBank/DDBJ whole genome shotgun (WGS) entry which is preliminary data.</text>
</comment>
<evidence type="ECO:0000256" key="3">
    <source>
        <dbReference type="SAM" id="MobiDB-lite"/>
    </source>
</evidence>
<sequence length="370" mass="39148">MSLSFPASSSPFTRAVVSSMRKLYPESLADKSFDNTGLLLEAPFNPQRRRKNSVLLAIDLTKAVADEAIDRGDSVVVAYHPIIFRGLKSLTLNDPQQQSLLRLAQEGISVYSPHTAVDSVPGGMTDWLCDVVTGAIVSSSPGTTPPSIEKSSSHNYSHPVYPQSQRSVSPATALPHVRSTIHPSPPPVPEGFESAGAGRLVTFSTPQPLAAIIDRVAQGVGNPAGIPVALPQSASLDTMQIRTVGICPGSGSSVILSRDRGNIPDLVFTGELSHHDALAVIERGSAVIALSHSNTERGYLHAVMRQKLADSLKGEWEAARKAGLEALGENAKQGGAGTASGVEDALRDDTVVVDVSERDRDPYGIIVRQS</sequence>
<comment type="similarity">
    <text evidence="1">Belongs to the GTP cyclohydrolase I type 2/NIF3 family.</text>
</comment>
<dbReference type="GO" id="GO:0005739">
    <property type="term" value="C:mitochondrion"/>
    <property type="evidence" value="ECO:0007669"/>
    <property type="project" value="TreeGrafter"/>
</dbReference>
<dbReference type="FunFam" id="3.40.1390.30:FF:000001">
    <property type="entry name" value="GTP cyclohydrolase 1 type 2"/>
    <property type="match status" value="1"/>
</dbReference>
<evidence type="ECO:0000313" key="5">
    <source>
        <dbReference type="Proteomes" id="UP000319663"/>
    </source>
</evidence>
<dbReference type="OrthoDB" id="3345469at2759"/>
<dbReference type="GO" id="GO:0046872">
    <property type="term" value="F:metal ion binding"/>
    <property type="evidence" value="ECO:0007669"/>
    <property type="project" value="UniProtKB-KW"/>
</dbReference>
<evidence type="ECO:0000313" key="4">
    <source>
        <dbReference type="EMBL" id="TQB72323.1"/>
    </source>
</evidence>
<protein>
    <recommendedName>
        <fullName evidence="6">NGG1 interacting factor Nif3</fullName>
    </recommendedName>
</protein>
<proteinExistence type="inferred from homology"/>
<gene>
    <name evidence="4" type="ORF">MPDQ_006917</name>
</gene>
<dbReference type="EMBL" id="VIFY01000066">
    <property type="protein sequence ID" value="TQB72323.1"/>
    <property type="molecule type" value="Genomic_DNA"/>
</dbReference>
<dbReference type="PANTHER" id="PTHR13799">
    <property type="entry name" value="NGG1 INTERACTING FACTOR 3"/>
    <property type="match status" value="1"/>
</dbReference>
<organism evidence="4 5">
    <name type="scientific">Monascus purpureus</name>
    <name type="common">Red mold</name>
    <name type="synonym">Monascus anka</name>
    <dbReference type="NCBI Taxonomy" id="5098"/>
    <lineage>
        <taxon>Eukaryota</taxon>
        <taxon>Fungi</taxon>
        <taxon>Dikarya</taxon>
        <taxon>Ascomycota</taxon>
        <taxon>Pezizomycotina</taxon>
        <taxon>Eurotiomycetes</taxon>
        <taxon>Eurotiomycetidae</taxon>
        <taxon>Eurotiales</taxon>
        <taxon>Aspergillaceae</taxon>
        <taxon>Monascus</taxon>
    </lineage>
</organism>
<dbReference type="SUPFAM" id="SSF102705">
    <property type="entry name" value="NIF3 (NGG1p interacting factor 3)-like"/>
    <property type="match status" value="1"/>
</dbReference>
<dbReference type="PANTHER" id="PTHR13799:SF13">
    <property type="entry name" value="NIF3-LIKE PROTEIN 1"/>
    <property type="match status" value="1"/>
</dbReference>
<name>A0A507QTD0_MONPU</name>
<feature type="region of interest" description="Disordered" evidence="3">
    <location>
        <begin position="139"/>
        <end position="166"/>
    </location>
</feature>
<evidence type="ECO:0000256" key="1">
    <source>
        <dbReference type="ARBA" id="ARBA00006964"/>
    </source>
</evidence>
<keyword evidence="2" id="KW-0479">Metal-binding</keyword>
<reference evidence="4 5" key="1">
    <citation type="submission" date="2019-06" db="EMBL/GenBank/DDBJ databases">
        <title>Wine fermentation using esterase from Monascus purpureus.</title>
        <authorList>
            <person name="Geng C."/>
            <person name="Zhang Y."/>
        </authorList>
    </citation>
    <scope>NUCLEOTIDE SEQUENCE [LARGE SCALE GENOMIC DNA]</scope>
    <source>
        <strain evidence="4">HQ1</strain>
    </source>
</reference>
<dbReference type="STRING" id="5098.A0A507QTD0"/>
<dbReference type="Gene3D" id="3.40.1390.30">
    <property type="entry name" value="NIF3 (NGG1p interacting factor 3)-like"/>
    <property type="match status" value="2"/>
</dbReference>
<feature type="binding site" evidence="2">
    <location>
        <position position="118"/>
    </location>
    <ligand>
        <name>a divalent metal cation</name>
        <dbReference type="ChEBI" id="CHEBI:60240"/>
        <label>1</label>
    </ligand>
</feature>
<keyword evidence="5" id="KW-1185">Reference proteome</keyword>
<feature type="binding site" evidence="2">
    <location>
        <position position="292"/>
    </location>
    <ligand>
        <name>a divalent metal cation</name>
        <dbReference type="ChEBI" id="CHEBI:60240"/>
        <label>1</label>
    </ligand>
</feature>
<evidence type="ECO:0000256" key="2">
    <source>
        <dbReference type="PIRSR" id="PIRSR602678-1"/>
    </source>
</evidence>